<gene>
    <name evidence="1" type="ORF">PCASD_11314</name>
</gene>
<dbReference type="AlphaFoldDB" id="A0A2N5UJ91"/>
<evidence type="ECO:0000313" key="2">
    <source>
        <dbReference type="Proteomes" id="UP000235392"/>
    </source>
</evidence>
<name>A0A2N5UJ91_9BASI</name>
<dbReference type="Proteomes" id="UP000235392">
    <property type="component" value="Unassembled WGS sequence"/>
</dbReference>
<reference evidence="1 2" key="1">
    <citation type="submission" date="2017-11" db="EMBL/GenBank/DDBJ databases">
        <title>De novo assembly and phasing of dikaryotic genomes from two isolates of Puccinia coronata f. sp. avenae, the causal agent of oat crown rust.</title>
        <authorList>
            <person name="Miller M.E."/>
            <person name="Zhang Y."/>
            <person name="Omidvar V."/>
            <person name="Sperschneider J."/>
            <person name="Schwessinger B."/>
            <person name="Raley C."/>
            <person name="Palmer J.M."/>
            <person name="Garnica D."/>
            <person name="Upadhyaya N."/>
            <person name="Rathjen J."/>
            <person name="Taylor J.M."/>
            <person name="Park R.F."/>
            <person name="Dodds P.N."/>
            <person name="Hirsch C.D."/>
            <person name="Kianian S.F."/>
            <person name="Figueroa M."/>
        </authorList>
    </citation>
    <scope>NUCLEOTIDE SEQUENCE [LARGE SCALE GENOMIC DNA]</scope>
    <source>
        <strain evidence="1">12SD80</strain>
    </source>
</reference>
<proteinExistence type="predicted"/>
<sequence>MGADLAEEARTQVSAFPESINALKGLEQISLSSTPVREETPARGIIEKSIDGLKSGLNLMTSWPAPIRAKLGCIFSKVIQRIQAFFQSIRNKLGLEPTVIDQLAKDIIKNHLNEEYEGQRLGRGLEAKLKDSIYKLKYAFDELSVAEQRIARNYERISINIRPIIRNAEPGSDPVRVLGGKLIPSYAEALAEDRKTIRDFLPEDQKYLSRIFGIMGPKNILEPWVKLAFKPKPRCRRLVSKVPGRYNFFWQLKRIQMDFAMVARLERLRGFSKATQDDEMIYKALQRKIRKREFKMAKYCGGHHELRIALDIIEDMDLHKTFMRVLSNPTEPDHFQFQFIEPWGRLREYHEIGDKKLIYSKLGIYQTEDNLKKIMKQGGIAWADIRWGMKSSAKITREEHTLMQMVTQEGFEKIFHDLKLHLE</sequence>
<dbReference type="EMBL" id="PGCI01000137">
    <property type="protein sequence ID" value="PLW37815.1"/>
    <property type="molecule type" value="Genomic_DNA"/>
</dbReference>
<protein>
    <submittedName>
        <fullName evidence="1">Uncharacterized protein</fullName>
    </submittedName>
</protein>
<accession>A0A2N5UJ91</accession>
<organism evidence="1 2">
    <name type="scientific">Puccinia coronata f. sp. avenae</name>
    <dbReference type="NCBI Taxonomy" id="200324"/>
    <lineage>
        <taxon>Eukaryota</taxon>
        <taxon>Fungi</taxon>
        <taxon>Dikarya</taxon>
        <taxon>Basidiomycota</taxon>
        <taxon>Pucciniomycotina</taxon>
        <taxon>Pucciniomycetes</taxon>
        <taxon>Pucciniales</taxon>
        <taxon>Pucciniaceae</taxon>
        <taxon>Puccinia</taxon>
    </lineage>
</organism>
<comment type="caution">
    <text evidence="1">The sequence shown here is derived from an EMBL/GenBank/DDBJ whole genome shotgun (WGS) entry which is preliminary data.</text>
</comment>
<evidence type="ECO:0000313" key="1">
    <source>
        <dbReference type="EMBL" id="PLW37815.1"/>
    </source>
</evidence>